<dbReference type="InterPro" id="IPR055438">
    <property type="entry name" value="AstE_AspA_cat"/>
</dbReference>
<proteinExistence type="predicted"/>
<protein>
    <submittedName>
        <fullName evidence="6">Succinylglutamate desuccinylase/aspartoacylase family protein</fullName>
    </submittedName>
</protein>
<organism evidence="6 7">
    <name type="scientific">Candidatus Fusicatenibacter intestinigallinarum</name>
    <dbReference type="NCBI Taxonomy" id="2838598"/>
    <lineage>
        <taxon>Bacteria</taxon>
        <taxon>Bacillati</taxon>
        <taxon>Bacillota</taxon>
        <taxon>Clostridia</taxon>
        <taxon>Lachnospirales</taxon>
        <taxon>Lachnospiraceae</taxon>
        <taxon>Fusicatenibacter</taxon>
    </lineage>
</organism>
<name>A0A9D2SLF2_9FIRM</name>
<dbReference type="PIRSF" id="PIRSF039012">
    <property type="entry name" value="ASP"/>
    <property type="match status" value="1"/>
</dbReference>
<comment type="cofactor">
    <cofactor evidence="1">
        <name>Zn(2+)</name>
        <dbReference type="ChEBI" id="CHEBI:29105"/>
    </cofactor>
</comment>
<dbReference type="GO" id="GO:0016811">
    <property type="term" value="F:hydrolase activity, acting on carbon-nitrogen (but not peptide) bonds, in linear amides"/>
    <property type="evidence" value="ECO:0007669"/>
    <property type="project" value="InterPro"/>
</dbReference>
<dbReference type="PANTHER" id="PTHR37326">
    <property type="entry name" value="BLL3975 PROTEIN"/>
    <property type="match status" value="1"/>
</dbReference>
<evidence type="ECO:0000313" key="7">
    <source>
        <dbReference type="Proteomes" id="UP000823849"/>
    </source>
</evidence>
<gene>
    <name evidence="6" type="ORF">H9705_01475</name>
</gene>
<dbReference type="CDD" id="cd06254">
    <property type="entry name" value="M14_ASTE_ASPA-like"/>
    <property type="match status" value="1"/>
</dbReference>
<dbReference type="Gene3D" id="3.40.630.10">
    <property type="entry name" value="Zn peptidases"/>
    <property type="match status" value="1"/>
</dbReference>
<evidence type="ECO:0000259" key="5">
    <source>
        <dbReference type="Pfam" id="PF24827"/>
    </source>
</evidence>
<dbReference type="PANTHER" id="PTHR37326:SF1">
    <property type="entry name" value="BLL3975 PROTEIN"/>
    <property type="match status" value="1"/>
</dbReference>
<dbReference type="GO" id="GO:0016788">
    <property type="term" value="F:hydrolase activity, acting on ester bonds"/>
    <property type="evidence" value="ECO:0007669"/>
    <property type="project" value="InterPro"/>
</dbReference>
<dbReference type="GO" id="GO:0046872">
    <property type="term" value="F:metal ion binding"/>
    <property type="evidence" value="ECO:0007669"/>
    <property type="project" value="UniProtKB-KW"/>
</dbReference>
<evidence type="ECO:0000313" key="6">
    <source>
        <dbReference type="EMBL" id="HJC14485.1"/>
    </source>
</evidence>
<dbReference type="SUPFAM" id="SSF53187">
    <property type="entry name" value="Zn-dependent exopeptidases"/>
    <property type="match status" value="1"/>
</dbReference>
<dbReference type="AlphaFoldDB" id="A0A9D2SLF2"/>
<feature type="domain" description="Succinylglutamate desuccinylase/Aspartoacylase catalytic" evidence="5">
    <location>
        <begin position="37"/>
        <end position="222"/>
    </location>
</feature>
<keyword evidence="3" id="KW-0378">Hydrolase</keyword>
<comment type="caution">
    <text evidence="6">The sequence shown here is derived from an EMBL/GenBank/DDBJ whole genome shotgun (WGS) entry which is preliminary data.</text>
</comment>
<evidence type="ECO:0000256" key="4">
    <source>
        <dbReference type="ARBA" id="ARBA00022833"/>
    </source>
</evidence>
<sequence length="324" mass="35698">MRIGTVEVISGEKASGVLKVNGCGYELPVTVISGEEGETVLITAGIHSAEYVGIQAAIELAGEILPEQVKGTIVFAPLINVSGFVRRTMSMVYEDNKNLNREFPGAAGGTTADQICHTVSEKLIARADYYIDLHSGDGYEELFPYAYYVGPADPQVREKSFQMARRVNARCLVESSCTTGGAYNYASASGIPSVLIERGGMGVWSRQEVDLDKADVLRILTYLGFLKDRTEEAEPEEKLLFREVVYEQAPVAGCWYPFLHPGDSFRKGEALGQIRDYFGRTIHTCRARKDGMMLYQTASLTILENGPMVAYGVFPEKEKNFKTP</sequence>
<evidence type="ECO:0000256" key="1">
    <source>
        <dbReference type="ARBA" id="ARBA00001947"/>
    </source>
</evidence>
<keyword evidence="2" id="KW-0479">Metal-binding</keyword>
<dbReference type="Proteomes" id="UP000823849">
    <property type="component" value="Unassembled WGS sequence"/>
</dbReference>
<reference evidence="6" key="1">
    <citation type="journal article" date="2021" name="PeerJ">
        <title>Extensive microbial diversity within the chicken gut microbiome revealed by metagenomics and culture.</title>
        <authorList>
            <person name="Gilroy R."/>
            <person name="Ravi A."/>
            <person name="Getino M."/>
            <person name="Pursley I."/>
            <person name="Horton D.L."/>
            <person name="Alikhan N.F."/>
            <person name="Baker D."/>
            <person name="Gharbi K."/>
            <person name="Hall N."/>
            <person name="Watson M."/>
            <person name="Adriaenssens E.M."/>
            <person name="Foster-Nyarko E."/>
            <person name="Jarju S."/>
            <person name="Secka A."/>
            <person name="Antonio M."/>
            <person name="Oren A."/>
            <person name="Chaudhuri R.R."/>
            <person name="La Ragione R."/>
            <person name="Hildebrand F."/>
            <person name="Pallen M.J."/>
        </authorList>
    </citation>
    <scope>NUCLEOTIDE SEQUENCE</scope>
    <source>
        <strain evidence="6">CHK185-5351</strain>
    </source>
</reference>
<evidence type="ECO:0000256" key="3">
    <source>
        <dbReference type="ARBA" id="ARBA00022801"/>
    </source>
</evidence>
<dbReference type="InterPro" id="IPR053138">
    <property type="entry name" value="N-alpha-Ac-DABA_deacetylase"/>
</dbReference>
<dbReference type="EMBL" id="DWWU01000007">
    <property type="protein sequence ID" value="HJC14485.1"/>
    <property type="molecule type" value="Genomic_DNA"/>
</dbReference>
<evidence type="ECO:0000256" key="2">
    <source>
        <dbReference type="ARBA" id="ARBA00022723"/>
    </source>
</evidence>
<reference evidence="6" key="2">
    <citation type="submission" date="2021-04" db="EMBL/GenBank/DDBJ databases">
        <authorList>
            <person name="Gilroy R."/>
        </authorList>
    </citation>
    <scope>NUCLEOTIDE SEQUENCE</scope>
    <source>
        <strain evidence="6">CHK185-5351</strain>
    </source>
</reference>
<dbReference type="Pfam" id="PF24827">
    <property type="entry name" value="AstE_AspA_cat"/>
    <property type="match status" value="1"/>
</dbReference>
<dbReference type="InterPro" id="IPR043795">
    <property type="entry name" value="N-alpha-Ac-DABA-like"/>
</dbReference>
<accession>A0A9D2SLF2</accession>
<keyword evidence="4" id="KW-0862">Zinc</keyword>